<reference evidence="1 2" key="1">
    <citation type="submission" date="2020-12" db="EMBL/GenBank/DDBJ databases">
        <title>FDA dAtabase for Regulatory Grade micrObial Sequences (FDA-ARGOS): Supporting development and validation of Infectious Disease Dx tests.</title>
        <authorList>
            <person name="Nelson B."/>
            <person name="Plummer A."/>
            <person name="Tallon L."/>
            <person name="Sadzewicz L."/>
            <person name="Zhao X."/>
            <person name="Boylan J."/>
            <person name="Ott S."/>
            <person name="Bowen H."/>
            <person name="Vavikolanu K."/>
            <person name="Mehta A."/>
            <person name="Aluvathingal J."/>
            <person name="Nadendla S."/>
            <person name="Myers T."/>
            <person name="Yan Y."/>
            <person name="Sichtig H."/>
        </authorList>
    </citation>
    <scope>NUCLEOTIDE SEQUENCE [LARGE SCALE GENOMIC DNA]</scope>
    <source>
        <strain evidence="1 2">FDAARGOS_1049</strain>
    </source>
</reference>
<evidence type="ECO:0000313" key="2">
    <source>
        <dbReference type="Proteomes" id="UP000595610"/>
    </source>
</evidence>
<dbReference type="Proteomes" id="UP000595610">
    <property type="component" value="Chromosome 1"/>
</dbReference>
<organism evidence="1 2">
    <name type="scientific">Paraburkholderia ginsengisoli</name>
    <dbReference type="NCBI Taxonomy" id="311231"/>
    <lineage>
        <taxon>Bacteria</taxon>
        <taxon>Pseudomonadati</taxon>
        <taxon>Pseudomonadota</taxon>
        <taxon>Betaproteobacteria</taxon>
        <taxon>Burkholderiales</taxon>
        <taxon>Burkholderiaceae</taxon>
        <taxon>Paraburkholderia</taxon>
    </lineage>
</organism>
<proteinExistence type="predicted"/>
<gene>
    <name evidence="1" type="ORF">I6I06_12875</name>
</gene>
<dbReference type="RefSeq" id="WP_042326962.1">
    <property type="nucleotide sequence ID" value="NZ_CP066075.1"/>
</dbReference>
<dbReference type="KEGG" id="pgis:I6I06_12875"/>
<dbReference type="EMBL" id="CP066075">
    <property type="protein sequence ID" value="QQC63194.1"/>
    <property type="molecule type" value="Genomic_DNA"/>
</dbReference>
<dbReference type="AlphaFoldDB" id="A0A7T4N0Y7"/>
<accession>A0A7T4N0Y7</accession>
<evidence type="ECO:0000313" key="1">
    <source>
        <dbReference type="EMBL" id="QQC63194.1"/>
    </source>
</evidence>
<name>A0A7T4N0Y7_9BURK</name>
<protein>
    <submittedName>
        <fullName evidence="1">Uncharacterized protein</fullName>
    </submittedName>
</protein>
<sequence length="66" mass="6838">MSVFPGRVIFKPLRRSSVIAVAAVCLAAICGMGVAAFAGVLPKSEHIAVAVTTTPLLDIQVDHAIH</sequence>
<keyword evidence="2" id="KW-1185">Reference proteome</keyword>